<feature type="signal peptide" evidence="1">
    <location>
        <begin position="1"/>
        <end position="32"/>
    </location>
</feature>
<reference evidence="2 3" key="1">
    <citation type="submission" date="2016-10" db="EMBL/GenBank/DDBJ databases">
        <authorList>
            <person name="de Groot N.N."/>
        </authorList>
    </citation>
    <scope>NUCLEOTIDE SEQUENCE [LARGE SCALE GENOMIC DNA]</scope>
    <source>
        <strain evidence="2 3">DSM 22788</strain>
    </source>
</reference>
<keyword evidence="1" id="KW-0732">Signal</keyword>
<dbReference type="EMBL" id="FNKB01000001">
    <property type="protein sequence ID" value="SDQ10047.1"/>
    <property type="molecule type" value="Genomic_DNA"/>
</dbReference>
<dbReference type="OrthoDB" id="4954593at2"/>
<evidence type="ECO:0000313" key="3">
    <source>
        <dbReference type="Proteomes" id="UP000182690"/>
    </source>
</evidence>
<evidence type="ECO:0000313" key="2">
    <source>
        <dbReference type="EMBL" id="SDQ10047.1"/>
    </source>
</evidence>
<organism evidence="2 3">
    <name type="scientific">Leucobacter chromiiresistens</name>
    <dbReference type="NCBI Taxonomy" id="1079994"/>
    <lineage>
        <taxon>Bacteria</taxon>
        <taxon>Bacillati</taxon>
        <taxon>Actinomycetota</taxon>
        <taxon>Actinomycetes</taxon>
        <taxon>Micrococcales</taxon>
        <taxon>Microbacteriaceae</taxon>
        <taxon>Leucobacter</taxon>
    </lineage>
</organism>
<proteinExistence type="predicted"/>
<protein>
    <recommendedName>
        <fullName evidence="4">Secreted protein</fullName>
    </recommendedName>
</protein>
<dbReference type="eggNOG" id="ENOG50324KS">
    <property type="taxonomic scope" value="Bacteria"/>
</dbReference>
<evidence type="ECO:0008006" key="4">
    <source>
        <dbReference type="Google" id="ProtNLM"/>
    </source>
</evidence>
<gene>
    <name evidence="2" type="ORF">SAMN04488565_0512</name>
</gene>
<name>A0A1H0Y4I3_9MICO</name>
<feature type="chain" id="PRO_5010223567" description="Secreted protein" evidence="1">
    <location>
        <begin position="33"/>
        <end position="86"/>
    </location>
</feature>
<accession>A0A1H0Y4I3</accession>
<dbReference type="AlphaFoldDB" id="A0A1H0Y4I3"/>
<dbReference type="Proteomes" id="UP000182690">
    <property type="component" value="Unassembled WGS sequence"/>
</dbReference>
<sequence length="86" mass="9237">MSLTPRKKLVGCAAAIGIIAGGLFGVASPAQAAGYSYLYPTNFTTKADCDAKRVTMNSTWTRASQCFTMTDRGVVDWKFSVSVRGY</sequence>
<dbReference type="RefSeq" id="WP_010155721.1">
    <property type="nucleotide sequence ID" value="NZ_FNKB01000001.1"/>
</dbReference>
<evidence type="ECO:0000256" key="1">
    <source>
        <dbReference type="SAM" id="SignalP"/>
    </source>
</evidence>